<evidence type="ECO:0000259" key="1">
    <source>
        <dbReference type="PROSITE" id="PS51043"/>
    </source>
</evidence>
<dbReference type="GO" id="GO:0046872">
    <property type="term" value="F:metal ion binding"/>
    <property type="evidence" value="ECO:0007669"/>
    <property type="project" value="InterPro"/>
</dbReference>
<dbReference type="Pfam" id="PF02862">
    <property type="entry name" value="DDHD"/>
    <property type="match status" value="2"/>
</dbReference>
<dbReference type="GO" id="GO:0004620">
    <property type="term" value="F:phospholipase activity"/>
    <property type="evidence" value="ECO:0007669"/>
    <property type="project" value="TreeGrafter"/>
</dbReference>
<comment type="caution">
    <text evidence="2">The sequence shown here is derived from an EMBL/GenBank/DDBJ whole genome shotgun (WGS) entry which is preliminary data.</text>
</comment>
<evidence type="ECO:0000313" key="2">
    <source>
        <dbReference type="EMBL" id="ORY78194.1"/>
    </source>
</evidence>
<dbReference type="AlphaFoldDB" id="A0A1Y2F3X7"/>
<reference evidence="2 3" key="1">
    <citation type="submission" date="2016-07" db="EMBL/GenBank/DDBJ databases">
        <title>Pervasive Adenine N6-methylation of Active Genes in Fungi.</title>
        <authorList>
            <consortium name="DOE Joint Genome Institute"/>
            <person name="Mondo S.J."/>
            <person name="Dannebaum R.O."/>
            <person name="Kuo R.C."/>
            <person name="Labutti K."/>
            <person name="Haridas S."/>
            <person name="Kuo A."/>
            <person name="Salamov A."/>
            <person name="Ahrendt S.R."/>
            <person name="Lipzen A."/>
            <person name="Sullivan W."/>
            <person name="Andreopoulos W.B."/>
            <person name="Clum A."/>
            <person name="Lindquist E."/>
            <person name="Daum C."/>
            <person name="Ramamoorthy G.K."/>
            <person name="Gryganskyi A."/>
            <person name="Culley D."/>
            <person name="Magnuson J.K."/>
            <person name="James T.Y."/>
            <person name="O'Malley M.A."/>
            <person name="Stajich J.E."/>
            <person name="Spatafora J.W."/>
            <person name="Visel A."/>
            <person name="Grigoriev I.V."/>
        </authorList>
    </citation>
    <scope>NUCLEOTIDE SEQUENCE [LARGE SCALE GENOMIC DNA]</scope>
    <source>
        <strain evidence="2 3">12-1054</strain>
    </source>
</reference>
<proteinExistence type="predicted"/>
<dbReference type="InterPro" id="IPR029058">
    <property type="entry name" value="AB_hydrolase_fold"/>
</dbReference>
<feature type="non-terminal residue" evidence="2">
    <location>
        <position position="604"/>
    </location>
</feature>
<dbReference type="PANTHER" id="PTHR23509">
    <property type="entry name" value="PA-PL1 PHOSPHOLIPASE FAMILY"/>
    <property type="match status" value="1"/>
</dbReference>
<dbReference type="GO" id="GO:0005737">
    <property type="term" value="C:cytoplasm"/>
    <property type="evidence" value="ECO:0007669"/>
    <property type="project" value="TreeGrafter"/>
</dbReference>
<dbReference type="RefSeq" id="XP_040723305.1">
    <property type="nucleotide sequence ID" value="XM_040867076.1"/>
</dbReference>
<name>A0A1Y2F3X7_PROLT</name>
<dbReference type="InterPro" id="IPR058055">
    <property type="entry name" value="PA-PLA1"/>
</dbReference>
<dbReference type="SUPFAM" id="SSF53474">
    <property type="entry name" value="alpha/beta-Hydrolases"/>
    <property type="match status" value="1"/>
</dbReference>
<gene>
    <name evidence="2" type="ORF">BCR37DRAFT_332798</name>
</gene>
<dbReference type="PANTHER" id="PTHR23509:SF6">
    <property type="entry name" value="PHOSPHOLIPASE C1020.13C-RELATED"/>
    <property type="match status" value="1"/>
</dbReference>
<dbReference type="STRING" id="56484.A0A1Y2F3X7"/>
<dbReference type="EMBL" id="MCFI01000018">
    <property type="protein sequence ID" value="ORY78194.1"/>
    <property type="molecule type" value="Genomic_DNA"/>
</dbReference>
<dbReference type="PROSITE" id="PS51043">
    <property type="entry name" value="DDHD"/>
    <property type="match status" value="1"/>
</dbReference>
<sequence length="604" mass="66671">FFHKSPLQLYDVTAPIPVHATKAEAAWTPFSREDSSALEGLFERVKGSLDAESVEESAEEKPAFDTVLVGLERLHQVCLQTWQMTPVYWHARNAQQSQATVTRGTWFYAATWQPLPHALADLIEAGYHDVAPWTETYAAELDAATSLGEGATAKLKHPVDGARYVTYQNAQRAWLARKSALVEICRGYDFAASQTDSASPQGAASDAADKDQETVNDVSDLILVIHGIGQKLAETSEGWTFTHAVNRLRVNLHAQLTTPVVKQYVRPGFCVQVLPVNWRINLDLDAPPPAETDENAFFTLEDITIDGIPAVRSLIGQVVLDIPYYMSHHKASMVDATVREANRVYALWIKHNPGFLKTGRVHLVAHSLGSAISFDILSKQPTDVSTGPSLSTRQFAFNTTNLFCAGSPAAFFLLLHRRHLMPRRRLQVDKAHQDATDPKITGQQGTYGSLACTNLYNLFYSTDPISYRMTATIDAALAQALPPTHIPSTSAPYFASFFNSSEKVEAPAVSRPKLTQLPTTVELPQHDFGRERIADARLALLNENKQIDYLLPASGGLLEGSSQYLSMMTAHQAYWDSAEFARVLVLECGREPGAQHTLPMMRGK</sequence>
<accession>A0A1Y2F3X7</accession>
<dbReference type="Proteomes" id="UP000193685">
    <property type="component" value="Unassembled WGS sequence"/>
</dbReference>
<dbReference type="Pfam" id="PF23463">
    <property type="entry name" value="WWE_2"/>
    <property type="match status" value="1"/>
</dbReference>
<evidence type="ECO:0000313" key="3">
    <source>
        <dbReference type="Proteomes" id="UP000193685"/>
    </source>
</evidence>
<dbReference type="InterPro" id="IPR057826">
    <property type="entry name" value="WWE_C20G8.02"/>
</dbReference>
<keyword evidence="3" id="KW-1185">Reference proteome</keyword>
<protein>
    <submittedName>
        <fullName evidence="2">DDHD domain-domain-containing protein</fullName>
    </submittedName>
</protein>
<dbReference type="InterPro" id="IPR004177">
    <property type="entry name" value="DDHD_dom"/>
</dbReference>
<dbReference type="SMART" id="SM01127">
    <property type="entry name" value="DDHD"/>
    <property type="match status" value="1"/>
</dbReference>
<dbReference type="OrthoDB" id="69269at2759"/>
<organism evidence="2 3">
    <name type="scientific">Protomyces lactucae-debilis</name>
    <dbReference type="NCBI Taxonomy" id="2754530"/>
    <lineage>
        <taxon>Eukaryota</taxon>
        <taxon>Fungi</taxon>
        <taxon>Dikarya</taxon>
        <taxon>Ascomycota</taxon>
        <taxon>Taphrinomycotina</taxon>
        <taxon>Taphrinomycetes</taxon>
        <taxon>Taphrinales</taxon>
        <taxon>Protomycetaceae</taxon>
        <taxon>Protomyces</taxon>
    </lineage>
</organism>
<feature type="non-terminal residue" evidence="2">
    <location>
        <position position="1"/>
    </location>
</feature>
<dbReference type="GeneID" id="63783675"/>
<feature type="domain" description="DDHD" evidence="1">
    <location>
        <begin position="395"/>
        <end position="590"/>
    </location>
</feature>
<dbReference type="OMA" id="HSSYWIL"/>